<dbReference type="Gene3D" id="3.60.40.10">
    <property type="entry name" value="PPM-type phosphatase domain"/>
    <property type="match status" value="1"/>
</dbReference>
<name>K9WJI1_9CYAN</name>
<evidence type="ECO:0000313" key="5">
    <source>
        <dbReference type="EMBL" id="AFZ19934.1"/>
    </source>
</evidence>
<dbReference type="GO" id="GO:0016791">
    <property type="term" value="F:phosphatase activity"/>
    <property type="evidence" value="ECO:0007669"/>
    <property type="project" value="TreeGrafter"/>
</dbReference>
<protein>
    <submittedName>
        <fullName evidence="5">Serine phosphatase RsbU, regulator of sigma subunit</fullName>
    </submittedName>
</protein>
<dbReference type="PANTHER" id="PTHR43156:SF2">
    <property type="entry name" value="STAGE II SPORULATION PROTEIN E"/>
    <property type="match status" value="1"/>
</dbReference>
<dbReference type="AlphaFoldDB" id="K9WJI1"/>
<organism evidence="5 6">
    <name type="scientific">Allocoleopsis franciscana PCC 7113</name>
    <dbReference type="NCBI Taxonomy" id="1173027"/>
    <lineage>
        <taxon>Bacteria</taxon>
        <taxon>Bacillati</taxon>
        <taxon>Cyanobacteriota</taxon>
        <taxon>Cyanophyceae</taxon>
        <taxon>Coleofasciculales</taxon>
        <taxon>Coleofasciculaceae</taxon>
        <taxon>Allocoleopsis</taxon>
        <taxon>Allocoleopsis franciscana</taxon>
    </lineage>
</organism>
<dbReference type="InterPro" id="IPR029016">
    <property type="entry name" value="GAF-like_dom_sf"/>
</dbReference>
<dbReference type="PATRIC" id="fig|1173027.3.peg.4678"/>
<dbReference type="eggNOG" id="COG2208">
    <property type="taxonomic scope" value="Bacteria"/>
</dbReference>
<evidence type="ECO:0000256" key="1">
    <source>
        <dbReference type="ARBA" id="ARBA00022801"/>
    </source>
</evidence>
<keyword evidence="1" id="KW-0378">Hydrolase</keyword>
<dbReference type="KEGG" id="mic:Mic7113_4234"/>
<dbReference type="Proteomes" id="UP000010471">
    <property type="component" value="Chromosome"/>
</dbReference>
<keyword evidence="6" id="KW-1185">Reference proteome</keyword>
<evidence type="ECO:0000256" key="2">
    <source>
        <dbReference type="SAM" id="MobiDB-lite"/>
    </source>
</evidence>
<dbReference type="Pfam" id="PF07228">
    <property type="entry name" value="SpoIIE"/>
    <property type="match status" value="1"/>
</dbReference>
<dbReference type="EMBL" id="CP003630">
    <property type="protein sequence ID" value="AFZ19934.1"/>
    <property type="molecule type" value="Genomic_DNA"/>
</dbReference>
<sequence length="492" mass="54977">MFPTPDAMTARPAPRQPSSSTDSNSHKTTAEGTPVSALKELVARLHREQHKIQDLLSSLGFALRSFNNLNQFLELIPLMAARVTDADGGALILFKPNGQVRLEQLHCQESQACNNIRKAIEKATREVRATNSDGGTDSNAPVPLELLQTSLDDQVSQSLGADVQLFGTPILIRNSERGRLYVFSHDSNYNWTPTRQKLVRLVADQTAVAIANDELTVELRKKERLDRELEIGAEIQLRLLPRQCPEIEGVELAAMCKTASRVGGDYYDFIPANYDQFRSKKPDDQEVTDCKRASLPWSVVIGDVMGKGVPAGLIMTMTRGMLRAEVLNRHSPGRILEHLNRVMYADLENSHRFVTLFYSEYDPQTQLLTYSNAAHNPPFLWQASTQSIHRLDTEGMLIGLEADSQYEDAQVQLAPGDTIIYYTDGFTDAANQSGERFDEENLIQAFQWACEHCSGSQAILDYLFEQVQQFIGSTNPHGDDMTLVVMQVKSTE</sequence>
<evidence type="ECO:0000259" key="4">
    <source>
        <dbReference type="SMART" id="SM00331"/>
    </source>
</evidence>
<dbReference type="SUPFAM" id="SSF55781">
    <property type="entry name" value="GAF domain-like"/>
    <property type="match status" value="1"/>
</dbReference>
<dbReference type="PANTHER" id="PTHR43156">
    <property type="entry name" value="STAGE II SPORULATION PROTEIN E-RELATED"/>
    <property type="match status" value="1"/>
</dbReference>
<dbReference type="SMART" id="SM00331">
    <property type="entry name" value="PP2C_SIG"/>
    <property type="match status" value="1"/>
</dbReference>
<feature type="domain" description="PPM-type phosphatase" evidence="4">
    <location>
        <begin position="247"/>
        <end position="488"/>
    </location>
</feature>
<evidence type="ECO:0000313" key="6">
    <source>
        <dbReference type="Proteomes" id="UP000010471"/>
    </source>
</evidence>
<dbReference type="HOGENOM" id="CLU_000445_43_6_3"/>
<dbReference type="InterPro" id="IPR003018">
    <property type="entry name" value="GAF"/>
</dbReference>
<dbReference type="InterPro" id="IPR052016">
    <property type="entry name" value="Bact_Sigma-Reg"/>
</dbReference>
<dbReference type="SMART" id="SM00065">
    <property type="entry name" value="GAF"/>
    <property type="match status" value="1"/>
</dbReference>
<reference evidence="5 6" key="1">
    <citation type="submission" date="2012-06" db="EMBL/GenBank/DDBJ databases">
        <title>Finished chromosome of genome of Microcoleus sp. PCC 7113.</title>
        <authorList>
            <consortium name="US DOE Joint Genome Institute"/>
            <person name="Gugger M."/>
            <person name="Coursin T."/>
            <person name="Rippka R."/>
            <person name="Tandeau De Marsac N."/>
            <person name="Huntemann M."/>
            <person name="Wei C.-L."/>
            <person name="Han J."/>
            <person name="Detter J.C."/>
            <person name="Han C."/>
            <person name="Tapia R."/>
            <person name="Chen A."/>
            <person name="Kyrpides N."/>
            <person name="Mavromatis K."/>
            <person name="Markowitz V."/>
            <person name="Szeto E."/>
            <person name="Ivanova N."/>
            <person name="Pagani I."/>
            <person name="Pati A."/>
            <person name="Goodwin L."/>
            <person name="Nordberg H.P."/>
            <person name="Cantor M.N."/>
            <person name="Hua S.X."/>
            <person name="Woyke T."/>
            <person name="Kerfeld C.A."/>
        </authorList>
    </citation>
    <scope>NUCLEOTIDE SEQUENCE [LARGE SCALE GENOMIC DNA]</scope>
    <source>
        <strain evidence="5 6">PCC 7113</strain>
    </source>
</reference>
<gene>
    <name evidence="5" type="ORF">Mic7113_4234</name>
</gene>
<dbReference type="InterPro" id="IPR036457">
    <property type="entry name" value="PPM-type-like_dom_sf"/>
</dbReference>
<dbReference type="STRING" id="1173027.Mic7113_4234"/>
<feature type="domain" description="GAF" evidence="3">
    <location>
        <begin position="68"/>
        <end position="220"/>
    </location>
</feature>
<dbReference type="Gene3D" id="3.30.450.40">
    <property type="match status" value="1"/>
</dbReference>
<dbReference type="eggNOG" id="COG2203">
    <property type="taxonomic scope" value="Bacteria"/>
</dbReference>
<dbReference type="InterPro" id="IPR001932">
    <property type="entry name" value="PPM-type_phosphatase-like_dom"/>
</dbReference>
<dbReference type="SUPFAM" id="SSF81606">
    <property type="entry name" value="PP2C-like"/>
    <property type="match status" value="1"/>
</dbReference>
<evidence type="ECO:0000259" key="3">
    <source>
        <dbReference type="SMART" id="SM00065"/>
    </source>
</evidence>
<feature type="region of interest" description="Disordered" evidence="2">
    <location>
        <begin position="1"/>
        <end position="34"/>
    </location>
</feature>
<proteinExistence type="predicted"/>
<accession>K9WJI1</accession>